<organism evidence="2 3">
    <name type="scientific">Ordospora colligata OC4</name>
    <dbReference type="NCBI Taxonomy" id="1354746"/>
    <lineage>
        <taxon>Eukaryota</taxon>
        <taxon>Fungi</taxon>
        <taxon>Fungi incertae sedis</taxon>
        <taxon>Microsporidia</taxon>
        <taxon>Ordosporidae</taxon>
        <taxon>Ordospora</taxon>
    </lineage>
</organism>
<dbReference type="InterPro" id="IPR006909">
    <property type="entry name" value="Rad21/Rec8_C_eu"/>
</dbReference>
<reference evidence="2 3" key="1">
    <citation type="journal article" date="2014" name="MBio">
        <title>The Ordospora colligata genome; evolution of extreme reduction in microsporidia and host-to-parasite horizontal gene transfer.</title>
        <authorList>
            <person name="Pombert J.-F."/>
            <person name="Haag K.L."/>
            <person name="Beidas S."/>
            <person name="Ebert D."/>
            <person name="Keeling P.J."/>
        </authorList>
    </citation>
    <scope>NUCLEOTIDE SEQUENCE [LARGE SCALE GENOMIC DNA]</scope>
    <source>
        <strain evidence="2 3">OC4</strain>
    </source>
</reference>
<dbReference type="InParanoid" id="A0A0B2UJD9"/>
<comment type="caution">
    <text evidence="2">The sequence shown here is derived from an EMBL/GenBank/DDBJ whole genome shotgun (WGS) entry which is preliminary data.</text>
</comment>
<dbReference type="Pfam" id="PF04824">
    <property type="entry name" value="Rad21_Rec8"/>
    <property type="match status" value="1"/>
</dbReference>
<proteinExistence type="predicted"/>
<dbReference type="Proteomes" id="UP000031056">
    <property type="component" value="Unassembled WGS sequence"/>
</dbReference>
<keyword evidence="3" id="KW-1185">Reference proteome</keyword>
<dbReference type="VEuPathDB" id="MicrosporidiaDB:M896_090950"/>
<feature type="domain" description="Rad21/Rec8-like protein C-terminal eukaryotic" evidence="1">
    <location>
        <begin position="257"/>
        <end position="301"/>
    </location>
</feature>
<evidence type="ECO:0000259" key="1">
    <source>
        <dbReference type="Pfam" id="PF04824"/>
    </source>
</evidence>
<dbReference type="OrthoDB" id="2195257at2759"/>
<sequence>MRCLEDEVHRRWNTFINGKWSSMRKRVDVANVMEMVLKLGNKCSIEECSLALREVVRMYIKDVRQQLERVGMLLSMMDTKKQIRRIVPGKKNRNMLPMEDEYVTTMCDFEADIEWNGESLMFSSNEAYEERVESGIEWKPKKRAIDIETELDLSDWYGRSTIGTKIPLEVDMRMFGGRDVFVVNEMMRMVCERQVLEIEESEAPMLSSATLSSIEQMRNSSTLTAEQMRGSSTVFEVSESEVEAESEWLSLFASGADFNSHVSEWNNRMKARMFLKILELSSEGIIRPVQETPYGRIILDRCWM</sequence>
<dbReference type="HOGENOM" id="CLU_915572_0_0_1"/>
<evidence type="ECO:0000313" key="2">
    <source>
        <dbReference type="EMBL" id="KHN69167.1"/>
    </source>
</evidence>
<dbReference type="GeneID" id="26262308"/>
<dbReference type="AlphaFoldDB" id="A0A0B2UJD9"/>
<evidence type="ECO:0000313" key="3">
    <source>
        <dbReference type="Proteomes" id="UP000031056"/>
    </source>
</evidence>
<dbReference type="RefSeq" id="XP_014563209.1">
    <property type="nucleotide sequence ID" value="XM_014707723.1"/>
</dbReference>
<gene>
    <name evidence="2" type="ORF">M896_090950</name>
</gene>
<dbReference type="EMBL" id="JOKQ01000009">
    <property type="protein sequence ID" value="KHN69167.1"/>
    <property type="molecule type" value="Genomic_DNA"/>
</dbReference>
<name>A0A0B2UJD9_9MICR</name>
<accession>A0A0B2UJD9</accession>
<protein>
    <recommendedName>
        <fullName evidence="1">Rad21/Rec8-like protein C-terminal eukaryotic domain-containing protein</fullName>
    </recommendedName>
</protein>